<evidence type="ECO:0000256" key="7">
    <source>
        <dbReference type="ARBA" id="ARBA00033064"/>
    </source>
</evidence>
<dbReference type="Pfam" id="PF02602">
    <property type="entry name" value="HEM4"/>
    <property type="match status" value="1"/>
</dbReference>
<proteinExistence type="inferred from homology"/>
<dbReference type="GO" id="GO:0004418">
    <property type="term" value="F:hydroxymethylbilane synthase activity"/>
    <property type="evidence" value="ECO:0007669"/>
    <property type="project" value="UniProtKB-EC"/>
</dbReference>
<dbReference type="InterPro" id="IPR022417">
    <property type="entry name" value="Porphobilin_deaminase_N"/>
</dbReference>
<dbReference type="CDD" id="cd06578">
    <property type="entry name" value="HemD"/>
    <property type="match status" value="1"/>
</dbReference>
<name>A0A820RSB7_9BILA</name>
<feature type="domain" description="Porphobilinogen deaminase N-terminal" evidence="8">
    <location>
        <begin position="6"/>
        <end position="204"/>
    </location>
</feature>
<evidence type="ECO:0000259" key="9">
    <source>
        <dbReference type="Pfam" id="PF02602"/>
    </source>
</evidence>
<dbReference type="GO" id="GO:0006782">
    <property type="term" value="P:protoporphyrinogen IX biosynthetic process"/>
    <property type="evidence" value="ECO:0007669"/>
    <property type="project" value="UniProtKB-UniPathway"/>
</dbReference>
<dbReference type="InterPro" id="IPR022419">
    <property type="entry name" value="Porphobilin_deaminase_cofac_BS"/>
</dbReference>
<dbReference type="SUPFAM" id="SSF53850">
    <property type="entry name" value="Periplasmic binding protein-like II"/>
    <property type="match status" value="1"/>
</dbReference>
<feature type="domain" description="Tetrapyrrole biosynthesis uroporphyrinogen III synthase" evidence="9">
    <location>
        <begin position="320"/>
        <end position="487"/>
    </location>
</feature>
<dbReference type="EMBL" id="CAJOBO010002236">
    <property type="protein sequence ID" value="CAF4439478.1"/>
    <property type="molecule type" value="Genomic_DNA"/>
</dbReference>
<comment type="cofactor">
    <cofactor evidence="1">
        <name>dipyrromethane</name>
        <dbReference type="ChEBI" id="CHEBI:60342"/>
    </cofactor>
</comment>
<protein>
    <recommendedName>
        <fullName evidence="4">hydroxymethylbilane synthase</fullName>
        <ecNumber evidence="4">2.5.1.61</ecNumber>
    </recommendedName>
    <alternativeName>
        <fullName evidence="7">Hydroxymethylbilane synthase</fullName>
    </alternativeName>
</protein>
<dbReference type="GO" id="GO:0005737">
    <property type="term" value="C:cytoplasm"/>
    <property type="evidence" value="ECO:0007669"/>
    <property type="project" value="TreeGrafter"/>
</dbReference>
<feature type="domain" description="Porphobilinogen deaminase C-terminal" evidence="10">
    <location>
        <begin position="221"/>
        <end position="289"/>
    </location>
</feature>
<dbReference type="PROSITE" id="PS00533">
    <property type="entry name" value="PORPHOBILINOGEN_DEAM"/>
    <property type="match status" value="1"/>
</dbReference>
<keyword evidence="6" id="KW-0627">Porphyrin biosynthesis</keyword>
<dbReference type="NCBIfam" id="TIGR00212">
    <property type="entry name" value="hemC"/>
    <property type="match status" value="1"/>
</dbReference>
<dbReference type="Pfam" id="PF01379">
    <property type="entry name" value="Porphobil_deam"/>
    <property type="match status" value="1"/>
</dbReference>
<dbReference type="EC" id="2.5.1.61" evidence="4"/>
<dbReference type="CDD" id="cd13647">
    <property type="entry name" value="PBP2_PBGD_2"/>
    <property type="match status" value="1"/>
</dbReference>
<evidence type="ECO:0000259" key="10">
    <source>
        <dbReference type="Pfam" id="PF03900"/>
    </source>
</evidence>
<evidence type="ECO:0000256" key="6">
    <source>
        <dbReference type="ARBA" id="ARBA00023244"/>
    </source>
</evidence>
<dbReference type="Gene3D" id="3.40.190.10">
    <property type="entry name" value="Periplasmic binding protein-like II"/>
    <property type="match status" value="2"/>
</dbReference>
<dbReference type="InterPro" id="IPR036108">
    <property type="entry name" value="4pyrrol_syn_uPrphyn_synt_sf"/>
</dbReference>
<accession>A0A820RSB7</accession>
<dbReference type="PANTHER" id="PTHR11557">
    <property type="entry name" value="PORPHOBILINOGEN DEAMINASE"/>
    <property type="match status" value="1"/>
</dbReference>
<gene>
    <name evidence="11" type="ORF">HFQ381_LOCUS23007</name>
</gene>
<dbReference type="GO" id="GO:0004852">
    <property type="term" value="F:uroporphyrinogen-III synthase activity"/>
    <property type="evidence" value="ECO:0007669"/>
    <property type="project" value="InterPro"/>
</dbReference>
<dbReference type="AlphaFoldDB" id="A0A820RSB7"/>
<evidence type="ECO:0000313" key="12">
    <source>
        <dbReference type="Proteomes" id="UP000663851"/>
    </source>
</evidence>
<evidence type="ECO:0000259" key="8">
    <source>
        <dbReference type="Pfam" id="PF01379"/>
    </source>
</evidence>
<dbReference type="Gene3D" id="3.40.50.10090">
    <property type="match status" value="2"/>
</dbReference>
<comment type="similarity">
    <text evidence="3">Belongs to the HMBS family.</text>
</comment>
<evidence type="ECO:0000256" key="4">
    <source>
        <dbReference type="ARBA" id="ARBA00012655"/>
    </source>
</evidence>
<dbReference type="SUPFAM" id="SSF69618">
    <property type="entry name" value="HemD-like"/>
    <property type="match status" value="1"/>
</dbReference>
<dbReference type="PRINTS" id="PR00151">
    <property type="entry name" value="PORPHBDMNASE"/>
</dbReference>
<keyword evidence="5" id="KW-0808">Transferase</keyword>
<evidence type="ECO:0000313" key="11">
    <source>
        <dbReference type="EMBL" id="CAF4439478.1"/>
    </source>
</evidence>
<dbReference type="SUPFAM" id="SSF54782">
    <property type="entry name" value="Porphobilinogen deaminase (hydroxymethylbilane synthase), C-terminal domain"/>
    <property type="match status" value="1"/>
</dbReference>
<dbReference type="InterPro" id="IPR022418">
    <property type="entry name" value="Porphobilinogen_deaminase_C"/>
</dbReference>
<reference evidence="11" key="1">
    <citation type="submission" date="2021-02" db="EMBL/GenBank/DDBJ databases">
        <authorList>
            <person name="Nowell W R."/>
        </authorList>
    </citation>
    <scope>NUCLEOTIDE SEQUENCE</scope>
</reference>
<dbReference type="InterPro" id="IPR000860">
    <property type="entry name" value="HemC"/>
</dbReference>
<dbReference type="InterPro" id="IPR003754">
    <property type="entry name" value="4pyrrol_synth_uPrphyn_synth"/>
</dbReference>
<evidence type="ECO:0000256" key="2">
    <source>
        <dbReference type="ARBA" id="ARBA00004735"/>
    </source>
</evidence>
<dbReference type="PANTHER" id="PTHR11557:SF0">
    <property type="entry name" value="PORPHOBILINOGEN DEAMINASE"/>
    <property type="match status" value="1"/>
</dbReference>
<dbReference type="UniPathway" id="UPA00251">
    <property type="reaction ID" value="UER00319"/>
</dbReference>
<evidence type="ECO:0000256" key="1">
    <source>
        <dbReference type="ARBA" id="ARBA00001916"/>
    </source>
</evidence>
<dbReference type="Proteomes" id="UP000663851">
    <property type="component" value="Unassembled WGS sequence"/>
</dbReference>
<dbReference type="InterPro" id="IPR036803">
    <property type="entry name" value="Porphobilinogen_deaminase_C_sf"/>
</dbReference>
<dbReference type="Pfam" id="PF03900">
    <property type="entry name" value="Porphobil_deamC"/>
    <property type="match status" value="1"/>
</dbReference>
<comment type="caution">
    <text evidence="11">The sequence shown here is derived from an EMBL/GenBank/DDBJ whole genome shotgun (WGS) entry which is preliminary data.</text>
</comment>
<organism evidence="11 12">
    <name type="scientific">Rotaria socialis</name>
    <dbReference type="NCBI Taxonomy" id="392032"/>
    <lineage>
        <taxon>Eukaryota</taxon>
        <taxon>Metazoa</taxon>
        <taxon>Spiralia</taxon>
        <taxon>Gnathifera</taxon>
        <taxon>Rotifera</taxon>
        <taxon>Eurotatoria</taxon>
        <taxon>Bdelloidea</taxon>
        <taxon>Philodinida</taxon>
        <taxon>Philodinidae</taxon>
        <taxon>Rotaria</taxon>
    </lineage>
</organism>
<sequence length="495" mass="55542">MKEKIIKIGTRDSELALWQAKTVEKKLNDLGHKTQIVAVKSDGDLVLNKPLYELGITGIFTKTLDIAMLNGTIDIAVHSMKDVPTALPIGIIQAAVLERATIDDVLIYKNDLDFLNSDATIATGSLRRQAMWLNKYPNHKMVDFRGNINTRLQKLNENTWDGAIFAAAGLERIALKSDNCEKLSWMTPAPAQGAMLVLAMQNDQYSIDALAALNHLETDICTYIERQFLKTLEGGCTAPIGALATYKDDEIQFKGALLSIDGKQKIEIEKTVDISEWKKLGYFMAQEILQNGGGKLMEEIKTYYAFILVNKTAFDFPKIENKIIIFTSQNAVLSVLENKNIANFRKNIVFCVGLKTKALLEENGFQVEVYVDYAADLAEIITLIYNEEQFVFFSGNLRKETLPKALKAAKIKFQEIEVYETILTPQFVKNQLDGILFFSPSGVESYLQKNKIQNEICFCIGNSTAESLEKHTNKIIVAEYPSIESVIEEVITEFN</sequence>
<dbReference type="Gene3D" id="3.30.160.40">
    <property type="entry name" value="Porphobilinogen deaminase, C-terminal domain"/>
    <property type="match status" value="1"/>
</dbReference>
<evidence type="ECO:0000256" key="5">
    <source>
        <dbReference type="ARBA" id="ARBA00022679"/>
    </source>
</evidence>
<evidence type="ECO:0000256" key="3">
    <source>
        <dbReference type="ARBA" id="ARBA00005638"/>
    </source>
</evidence>
<comment type="pathway">
    <text evidence="2">Porphyrin-containing compound metabolism; protoporphyrin-IX biosynthesis; coproporphyrinogen-III from 5-aminolevulinate: step 2/4.</text>
</comment>